<evidence type="ECO:0000256" key="4">
    <source>
        <dbReference type="ARBA" id="ARBA00022490"/>
    </source>
</evidence>
<dbReference type="UniPathway" id="UPA00053">
    <property type="reaction ID" value="UER00089"/>
</dbReference>
<evidence type="ECO:0000313" key="12">
    <source>
        <dbReference type="EMBL" id="QDO97294.1"/>
    </source>
</evidence>
<dbReference type="InterPro" id="IPR023193">
    <property type="entry name" value="EPSP_synthase_CS"/>
</dbReference>
<dbReference type="InterPro" id="IPR001986">
    <property type="entry name" value="Enolpyruvate_Tfrase_dom"/>
</dbReference>
<dbReference type="GO" id="GO:0008652">
    <property type="term" value="P:amino acid biosynthetic process"/>
    <property type="evidence" value="ECO:0007669"/>
    <property type="project" value="UniProtKB-KW"/>
</dbReference>
<dbReference type="KEGG" id="fer:FNB15_08445"/>
<evidence type="ECO:0000256" key="2">
    <source>
        <dbReference type="ARBA" id="ARBA00004811"/>
    </source>
</evidence>
<comment type="similarity">
    <text evidence="3 9">Belongs to the EPSP synthase family.</text>
</comment>
<keyword evidence="5 9" id="KW-0028">Amino-acid biosynthesis</keyword>
<evidence type="ECO:0000256" key="3">
    <source>
        <dbReference type="ARBA" id="ARBA00009948"/>
    </source>
</evidence>
<sequence length="454" mass="47799">MTASSDQTARPFRSRPAAKALAGTAKVPGDKSISHRSLIFGALSVGETRVSGLLEGEDVLRTATAMRAMGAEVERLGDGNWKVWGVGVGGLSEPADVLDMGNAGTGARLVMGLVASHDFSATFTGDASLRRRPMGRVVEPLTRIGARFVGRSGGRLPLTVVGTAHPLPIEYELPVASAQVKTAVLLAGLNAPGITTVIEPEPTRDHTENMLRHFGASVEVEKTKTGGRIIRLAGQPEFRPTTIAVPGDPSSAAFPMVAALIVQGSEITLQNVGLNPLRTGLFTTLQDMGADFSFANTRSEGGEPVADITIRQSALKGITVPEERAPSMIDEYPILFVAAACAEGDTIVRGAKELRVKESDRLAVMARGLKSCGVDLEEFEDGIIIRGKGKPPQGLAAGEVIATELDHRIAMSFLVLGMAAKDGVTIDDARVMDTSFPGFADLMRRLGGDLQLAN</sequence>
<organism evidence="12 13">
    <name type="scientific">Ferrovibrio terrae</name>
    <dbReference type="NCBI Taxonomy" id="2594003"/>
    <lineage>
        <taxon>Bacteria</taxon>
        <taxon>Pseudomonadati</taxon>
        <taxon>Pseudomonadota</taxon>
        <taxon>Alphaproteobacteria</taxon>
        <taxon>Rhodospirillales</taxon>
        <taxon>Rhodospirillaceae</taxon>
        <taxon>Ferrovibrio</taxon>
    </lineage>
</organism>
<dbReference type="HAMAP" id="MF_00210">
    <property type="entry name" value="EPSP_synth"/>
    <property type="match status" value="1"/>
</dbReference>
<protein>
    <recommendedName>
        <fullName evidence="9">3-phosphoshikimate 1-carboxyvinyltransferase</fullName>
        <ecNumber evidence="9">2.5.1.19</ecNumber>
    </recommendedName>
    <alternativeName>
        <fullName evidence="9">5-enolpyruvylshikimate-3-phosphate synthase</fullName>
        <shortName evidence="9">EPSP synthase</shortName>
        <shortName evidence="9">EPSPS</shortName>
    </alternativeName>
</protein>
<feature type="binding site" evidence="9">
    <location>
        <position position="179"/>
    </location>
    <ligand>
        <name>3-phosphoshikimate</name>
        <dbReference type="ChEBI" id="CHEBI:145989"/>
    </ligand>
</feature>
<keyword evidence="7 9" id="KW-0057">Aromatic amino acid biosynthesis</keyword>
<comment type="function">
    <text evidence="1 9">Catalyzes the transfer of the enolpyruvyl moiety of phosphoenolpyruvate (PEP) to the 5-hydroxyl of shikimate-3-phosphate (S3P) to produce enolpyruvyl shikimate-3-phosphate and inorganic phosphate.</text>
</comment>
<evidence type="ECO:0000256" key="7">
    <source>
        <dbReference type="ARBA" id="ARBA00023141"/>
    </source>
</evidence>
<dbReference type="OrthoDB" id="9809920at2"/>
<dbReference type="RefSeq" id="WP_144068275.1">
    <property type="nucleotide sequence ID" value="NZ_CP041636.1"/>
</dbReference>
<evidence type="ECO:0000313" key="13">
    <source>
        <dbReference type="Proteomes" id="UP000317496"/>
    </source>
</evidence>
<feature type="binding site" evidence="9">
    <location>
        <position position="330"/>
    </location>
    <ligand>
        <name>3-phosphoshikimate</name>
        <dbReference type="ChEBI" id="CHEBI:145989"/>
    </ligand>
</feature>
<feature type="binding site" evidence="9">
    <location>
        <position position="357"/>
    </location>
    <ligand>
        <name>3-phosphoshikimate</name>
        <dbReference type="ChEBI" id="CHEBI:145989"/>
    </ligand>
</feature>
<dbReference type="NCBIfam" id="TIGR01356">
    <property type="entry name" value="aroA"/>
    <property type="match status" value="1"/>
</dbReference>
<comment type="catalytic activity">
    <reaction evidence="8">
        <text>3-phosphoshikimate + phosphoenolpyruvate = 5-O-(1-carboxyvinyl)-3-phosphoshikimate + phosphate</text>
        <dbReference type="Rhea" id="RHEA:21256"/>
        <dbReference type="ChEBI" id="CHEBI:43474"/>
        <dbReference type="ChEBI" id="CHEBI:57701"/>
        <dbReference type="ChEBI" id="CHEBI:58702"/>
        <dbReference type="ChEBI" id="CHEBI:145989"/>
        <dbReference type="EC" id="2.5.1.19"/>
    </reaction>
    <physiologicalReaction direction="left-to-right" evidence="8">
        <dbReference type="Rhea" id="RHEA:21257"/>
    </physiologicalReaction>
</comment>
<feature type="binding site" evidence="9">
    <location>
        <position position="408"/>
    </location>
    <ligand>
        <name>phosphoenolpyruvate</name>
        <dbReference type="ChEBI" id="CHEBI:58702"/>
    </ligand>
</feature>
<dbReference type="InterPro" id="IPR036968">
    <property type="entry name" value="Enolpyruvate_Tfrase_sf"/>
</dbReference>
<evidence type="ECO:0000256" key="9">
    <source>
        <dbReference type="HAMAP-Rule" id="MF_00210"/>
    </source>
</evidence>
<feature type="binding site" evidence="9">
    <location>
        <position position="32"/>
    </location>
    <ligand>
        <name>3-phosphoshikimate</name>
        <dbReference type="ChEBI" id="CHEBI:145989"/>
    </ligand>
</feature>
<dbReference type="InterPro" id="IPR013792">
    <property type="entry name" value="RNA3'P_cycl/enolpyr_Trfase_a/b"/>
</dbReference>
<feature type="binding site" evidence="9">
    <location>
        <position position="179"/>
    </location>
    <ligand>
        <name>phosphoenolpyruvate</name>
        <dbReference type="ChEBI" id="CHEBI:58702"/>
    </ligand>
</feature>
<dbReference type="GO" id="GO:0003866">
    <property type="term" value="F:3-phosphoshikimate 1-carboxyvinyltransferase activity"/>
    <property type="evidence" value="ECO:0007669"/>
    <property type="project" value="UniProtKB-UniRule"/>
</dbReference>
<comment type="pathway">
    <text evidence="2 9">Metabolic intermediate biosynthesis; chorismate biosynthesis; chorismate from D-erythrose 4-phosphate and phosphoenolpyruvate: step 6/7.</text>
</comment>
<feature type="binding site" evidence="9">
    <location>
        <position position="36"/>
    </location>
    <ligand>
        <name>3-phosphoshikimate</name>
        <dbReference type="ChEBI" id="CHEBI:145989"/>
    </ligand>
</feature>
<feature type="active site" description="Proton acceptor" evidence="9">
    <location>
        <position position="330"/>
    </location>
</feature>
<name>A0A516H0K4_9PROT</name>
<dbReference type="Gene3D" id="3.65.10.10">
    <property type="entry name" value="Enolpyruvate transferase domain"/>
    <property type="match status" value="2"/>
</dbReference>
<evidence type="ECO:0000256" key="5">
    <source>
        <dbReference type="ARBA" id="ARBA00022605"/>
    </source>
</evidence>
<keyword evidence="13" id="KW-1185">Reference proteome</keyword>
<dbReference type="EMBL" id="CP041636">
    <property type="protein sequence ID" value="QDO97294.1"/>
    <property type="molecule type" value="Genomic_DNA"/>
</dbReference>
<evidence type="ECO:0000256" key="6">
    <source>
        <dbReference type="ARBA" id="ARBA00022679"/>
    </source>
</evidence>
<evidence type="ECO:0000259" key="11">
    <source>
        <dbReference type="Pfam" id="PF00275"/>
    </source>
</evidence>
<comment type="caution">
    <text evidence="9">Lacks conserved residue(s) required for the propagation of feature annotation.</text>
</comment>
<dbReference type="AlphaFoldDB" id="A0A516H0K4"/>
<dbReference type="Pfam" id="PF00275">
    <property type="entry name" value="EPSP_synthase"/>
    <property type="match status" value="1"/>
</dbReference>
<feature type="binding site" evidence="9">
    <location>
        <position position="31"/>
    </location>
    <ligand>
        <name>3-phosphoshikimate</name>
        <dbReference type="ChEBI" id="CHEBI:145989"/>
    </ligand>
</feature>
<feature type="region of interest" description="Disordered" evidence="10">
    <location>
        <begin position="1"/>
        <end position="23"/>
    </location>
</feature>
<dbReference type="CDD" id="cd01556">
    <property type="entry name" value="EPSP_synthase"/>
    <property type="match status" value="1"/>
</dbReference>
<dbReference type="SUPFAM" id="SSF55205">
    <property type="entry name" value="EPT/RTPC-like"/>
    <property type="match status" value="1"/>
</dbReference>
<comment type="subunit">
    <text evidence="9">Monomer.</text>
</comment>
<feature type="binding site" evidence="9">
    <location>
        <position position="361"/>
    </location>
    <ligand>
        <name>phosphoenolpyruvate</name>
        <dbReference type="ChEBI" id="CHEBI:58702"/>
    </ligand>
</feature>
<keyword evidence="6 9" id="KW-0808">Transferase</keyword>
<proteinExistence type="inferred from homology"/>
<feature type="domain" description="Enolpyruvate transferase" evidence="11">
    <location>
        <begin position="19"/>
        <end position="441"/>
    </location>
</feature>
<dbReference type="FunFam" id="3.65.10.10:FF:000005">
    <property type="entry name" value="3-phosphoshikimate 1-carboxyvinyltransferase"/>
    <property type="match status" value="1"/>
</dbReference>
<evidence type="ECO:0000256" key="10">
    <source>
        <dbReference type="SAM" id="MobiDB-lite"/>
    </source>
</evidence>
<comment type="subcellular location">
    <subcellularLocation>
        <location evidence="9">Cytoplasm</location>
    </subcellularLocation>
</comment>
<dbReference type="GO" id="GO:0005737">
    <property type="term" value="C:cytoplasm"/>
    <property type="evidence" value="ECO:0007669"/>
    <property type="project" value="UniProtKB-SubCell"/>
</dbReference>
<dbReference type="PANTHER" id="PTHR21090:SF5">
    <property type="entry name" value="PENTAFUNCTIONAL AROM POLYPEPTIDE"/>
    <property type="match status" value="1"/>
</dbReference>
<dbReference type="PIRSF" id="PIRSF000505">
    <property type="entry name" value="EPSPS"/>
    <property type="match status" value="1"/>
</dbReference>
<accession>A0A516H0K4</accession>
<dbReference type="GO" id="GO:0009073">
    <property type="term" value="P:aromatic amino acid family biosynthetic process"/>
    <property type="evidence" value="ECO:0007669"/>
    <property type="project" value="UniProtKB-KW"/>
</dbReference>
<feature type="binding site" evidence="9">
    <location>
        <position position="31"/>
    </location>
    <ligand>
        <name>phosphoenolpyruvate</name>
        <dbReference type="ChEBI" id="CHEBI:58702"/>
    </ligand>
</feature>
<dbReference type="PANTHER" id="PTHR21090">
    <property type="entry name" value="AROM/DEHYDROQUINATE SYNTHASE"/>
    <property type="match status" value="1"/>
</dbReference>
<feature type="binding site" evidence="9">
    <location>
        <position position="132"/>
    </location>
    <ligand>
        <name>phosphoenolpyruvate</name>
        <dbReference type="ChEBI" id="CHEBI:58702"/>
    </ligand>
</feature>
<feature type="binding site" evidence="9">
    <location>
        <position position="104"/>
    </location>
    <ligand>
        <name>phosphoenolpyruvate</name>
        <dbReference type="ChEBI" id="CHEBI:58702"/>
    </ligand>
</feature>
<dbReference type="EC" id="2.5.1.19" evidence="9"/>
<dbReference type="PROSITE" id="PS00885">
    <property type="entry name" value="EPSP_SYNTHASE_2"/>
    <property type="match status" value="1"/>
</dbReference>
<evidence type="ECO:0000256" key="8">
    <source>
        <dbReference type="ARBA" id="ARBA00044633"/>
    </source>
</evidence>
<feature type="binding site" evidence="9">
    <location>
        <position position="177"/>
    </location>
    <ligand>
        <name>3-phosphoshikimate</name>
        <dbReference type="ChEBI" id="CHEBI:145989"/>
    </ligand>
</feature>
<gene>
    <name evidence="9 12" type="primary">aroA</name>
    <name evidence="12" type="ORF">FNB15_08445</name>
</gene>
<dbReference type="Proteomes" id="UP000317496">
    <property type="component" value="Chromosome"/>
</dbReference>
<dbReference type="GO" id="GO:0009423">
    <property type="term" value="P:chorismate biosynthetic process"/>
    <property type="evidence" value="ECO:0007669"/>
    <property type="project" value="UniProtKB-UniRule"/>
</dbReference>
<keyword evidence="4 9" id="KW-0963">Cytoplasm</keyword>
<evidence type="ECO:0000256" key="1">
    <source>
        <dbReference type="ARBA" id="ARBA00002174"/>
    </source>
</evidence>
<dbReference type="FunFam" id="3.65.10.10:FF:000006">
    <property type="entry name" value="3-phosphoshikimate 1-carboxyvinyltransferase"/>
    <property type="match status" value="1"/>
</dbReference>
<dbReference type="InterPro" id="IPR006264">
    <property type="entry name" value="EPSP_synthase"/>
</dbReference>
<reference evidence="12 13" key="1">
    <citation type="submission" date="2019-07" db="EMBL/GenBank/DDBJ databases">
        <title>Genome sequencing for Ferrovibrio sp. K5.</title>
        <authorList>
            <person name="Park S.-J."/>
        </authorList>
    </citation>
    <scope>NUCLEOTIDE SEQUENCE [LARGE SCALE GENOMIC DNA]</scope>
    <source>
        <strain evidence="12 13">K5</strain>
    </source>
</reference>
<dbReference type="PROSITE" id="PS00104">
    <property type="entry name" value="EPSP_SYNTHASE_1"/>
    <property type="match status" value="1"/>
</dbReference>